<feature type="region of interest" description="Disordered" evidence="1">
    <location>
        <begin position="27"/>
        <end position="54"/>
    </location>
</feature>
<proteinExistence type="predicted"/>
<evidence type="ECO:0000313" key="3">
    <source>
        <dbReference type="EMBL" id="MDP1026255.1"/>
    </source>
</evidence>
<evidence type="ECO:0000256" key="1">
    <source>
        <dbReference type="SAM" id="MobiDB-lite"/>
    </source>
</evidence>
<keyword evidence="4" id="KW-1185">Reference proteome</keyword>
<evidence type="ECO:0000313" key="4">
    <source>
        <dbReference type="Proteomes" id="UP001230685"/>
    </source>
</evidence>
<feature type="chain" id="PRO_5045290567" description="Lipoprotein" evidence="2">
    <location>
        <begin position="17"/>
        <end position="254"/>
    </location>
</feature>
<dbReference type="EMBL" id="JAUUDS010000001">
    <property type="protein sequence ID" value="MDP1026255.1"/>
    <property type="molecule type" value="Genomic_DNA"/>
</dbReference>
<evidence type="ECO:0008006" key="5">
    <source>
        <dbReference type="Google" id="ProtNLM"/>
    </source>
</evidence>
<sequence>MLLSRVAIAASLVSLAACSAAERSTENASANGADRQSSAPASSPQLPLASPTPVTGNIAAKSTLRSCAAELGAAAAARRVEVCRNVSPATHPPCNAANSCALIEDEIARSCALFDGDGPPMKGCRTDPKGMEAAADVVRRYYSALDARDYSTAWTQWGDDGQPGQTFKAFENGYAHTRSTRVTIGALTPGDGGAGSIYQPVPVTVDATLDDGRHQRFVGSYVVRRVNDVDGASPSQLRWHIDSARLTPVRLSAG</sequence>
<dbReference type="PROSITE" id="PS51257">
    <property type="entry name" value="PROKAR_LIPOPROTEIN"/>
    <property type="match status" value="1"/>
</dbReference>
<evidence type="ECO:0000256" key="2">
    <source>
        <dbReference type="SAM" id="SignalP"/>
    </source>
</evidence>
<comment type="caution">
    <text evidence="3">The sequence shown here is derived from an EMBL/GenBank/DDBJ whole genome shotgun (WGS) entry which is preliminary data.</text>
</comment>
<protein>
    <recommendedName>
        <fullName evidence="5">Lipoprotein</fullName>
    </recommendedName>
</protein>
<reference evidence="3 4" key="1">
    <citation type="submission" date="2023-07" db="EMBL/GenBank/DDBJ databases">
        <authorList>
            <person name="Kim M.K."/>
        </authorList>
    </citation>
    <scope>NUCLEOTIDE SEQUENCE [LARGE SCALE GENOMIC DNA]</scope>
    <source>
        <strain evidence="3 4">KR1UV-12</strain>
    </source>
</reference>
<keyword evidence="2" id="KW-0732">Signal</keyword>
<name>A0ABT9EHD8_9SPHN</name>
<gene>
    <name evidence="3" type="ORF">Q5H91_03445</name>
</gene>
<feature type="signal peptide" evidence="2">
    <location>
        <begin position="1"/>
        <end position="16"/>
    </location>
</feature>
<organism evidence="3 4">
    <name type="scientific">Sphingomonas aurea</name>
    <dbReference type="NCBI Taxonomy" id="3063994"/>
    <lineage>
        <taxon>Bacteria</taxon>
        <taxon>Pseudomonadati</taxon>
        <taxon>Pseudomonadota</taxon>
        <taxon>Alphaproteobacteria</taxon>
        <taxon>Sphingomonadales</taxon>
        <taxon>Sphingomonadaceae</taxon>
        <taxon>Sphingomonas</taxon>
    </lineage>
</organism>
<accession>A0ABT9EHD8</accession>
<dbReference type="Proteomes" id="UP001230685">
    <property type="component" value="Unassembled WGS sequence"/>
</dbReference>
<feature type="compositionally biased region" description="Low complexity" evidence="1">
    <location>
        <begin position="36"/>
        <end position="51"/>
    </location>
</feature>